<gene>
    <name evidence="4" type="primary">menC</name>
    <name evidence="6" type="ORF">AB1207_05265</name>
</gene>
<sequence>MPDALPEVPPLELPALGELLERAHVVRLPLHRRFRGILEREAVLVEGPAGWGEFAPFLEYGPQEASRWLEAAVEAAWHGFPAPRRDRVEVNATVPAVPAHDVPAVLAAFPGCRTAKVKVAEAGADFATRLREDVARVAAVRDVLGPTGRVRVDANAGWSVDEAERALGELAVVGLEYAEQPCATLEEMALLRRRLAAAGTAVPLAADESVRKAEDPLRVAGLEAADVVVVKVAPLRGVRPALAVAQACGLPVVVSSALDTSVGIAAGTALAAALPELPFACGLGTAALLAADVTAAPLLPVDGALPVGAVAADPELLHRFRAPADRIEHWRDRVRAAHAVLTSASAAGR</sequence>
<dbReference type="InterPro" id="IPR010196">
    <property type="entry name" value="OSB_synthase_MenC1"/>
</dbReference>
<evidence type="ECO:0000256" key="3">
    <source>
        <dbReference type="ARBA" id="ARBA00023239"/>
    </source>
</evidence>
<feature type="binding site" evidence="4">
    <location>
        <position position="153"/>
    </location>
    <ligand>
        <name>Mg(2+)</name>
        <dbReference type="ChEBI" id="CHEBI:18420"/>
    </ligand>
</feature>
<dbReference type="EMBL" id="JBFNQN010000003">
    <property type="protein sequence ID" value="MEW9264147.1"/>
    <property type="molecule type" value="Genomic_DNA"/>
</dbReference>
<dbReference type="RefSeq" id="WP_367636761.1">
    <property type="nucleotide sequence ID" value="NZ_JBFNQN010000003.1"/>
</dbReference>
<evidence type="ECO:0000259" key="5">
    <source>
        <dbReference type="SMART" id="SM00922"/>
    </source>
</evidence>
<feature type="domain" description="Mandelate racemase/muconate lactonizing enzyme C-terminal" evidence="5">
    <location>
        <begin position="98"/>
        <end position="198"/>
    </location>
</feature>
<name>A0ABV3P4G8_9ACTN</name>
<dbReference type="EC" id="4.2.1.113" evidence="4"/>
<protein>
    <recommendedName>
        <fullName evidence="4">o-succinylbenzoate synthase</fullName>
        <shortName evidence="4">OSB synthase</shortName>
        <shortName evidence="4">OSBS</shortName>
        <ecNumber evidence="4">4.2.1.113</ecNumber>
    </recommendedName>
    <alternativeName>
        <fullName evidence="4">4-(2'-carboxyphenyl)-4-oxybutyric acid synthase</fullName>
    </alternativeName>
    <alternativeName>
        <fullName evidence="4">o-succinylbenzoic acid synthase</fullName>
    </alternativeName>
</protein>
<evidence type="ECO:0000256" key="1">
    <source>
        <dbReference type="ARBA" id="ARBA00022723"/>
    </source>
</evidence>
<keyword evidence="3 4" id="KW-0456">Lyase</keyword>
<dbReference type="SFLD" id="SFLDF00009">
    <property type="entry name" value="o-succinylbenzoate_synthase"/>
    <property type="match status" value="1"/>
</dbReference>
<comment type="cofactor">
    <cofactor evidence="4">
        <name>a divalent metal cation</name>
        <dbReference type="ChEBI" id="CHEBI:60240"/>
    </cofactor>
</comment>
<dbReference type="InterPro" id="IPR029065">
    <property type="entry name" value="Enolase_C-like"/>
</dbReference>
<evidence type="ECO:0000313" key="7">
    <source>
        <dbReference type="Proteomes" id="UP001555826"/>
    </source>
</evidence>
<dbReference type="Gene3D" id="3.20.20.120">
    <property type="entry name" value="Enolase-like C-terminal domain"/>
    <property type="match status" value="1"/>
</dbReference>
<comment type="pathway">
    <text evidence="4">Quinol/quinone metabolism; 1,4-dihydroxy-2-naphthoate biosynthesis; 1,4-dihydroxy-2-naphthoate from chorismate: step 4/7.</text>
</comment>
<accession>A0ABV3P4G8</accession>
<dbReference type="SFLD" id="SFLDS00001">
    <property type="entry name" value="Enolase"/>
    <property type="match status" value="1"/>
</dbReference>
<feature type="active site" description="Proton acceptor" evidence="4">
    <location>
        <position position="231"/>
    </location>
</feature>
<comment type="function">
    <text evidence="4">Converts 2-succinyl-6-hydroxy-2,4-cyclohexadiene-1-carboxylate (SHCHC) to 2-succinylbenzoate (OSB).</text>
</comment>
<dbReference type="NCBIfam" id="NF002782">
    <property type="entry name" value="PRK02901.1"/>
    <property type="match status" value="1"/>
</dbReference>
<dbReference type="InterPro" id="IPR013342">
    <property type="entry name" value="Mandelate_racemase_C"/>
</dbReference>
<proteinExistence type="inferred from homology"/>
<dbReference type="HAMAP" id="MF_00470">
    <property type="entry name" value="MenC_1"/>
    <property type="match status" value="1"/>
</dbReference>
<dbReference type="SMART" id="SM00922">
    <property type="entry name" value="MR_MLE"/>
    <property type="match status" value="1"/>
</dbReference>
<comment type="catalytic activity">
    <reaction evidence="4">
        <text>(1R,6R)-6-hydroxy-2-succinyl-cyclohexa-2,4-diene-1-carboxylate = 2-succinylbenzoate + H2O</text>
        <dbReference type="Rhea" id="RHEA:10196"/>
        <dbReference type="ChEBI" id="CHEBI:15377"/>
        <dbReference type="ChEBI" id="CHEBI:18325"/>
        <dbReference type="ChEBI" id="CHEBI:58689"/>
        <dbReference type="EC" id="4.2.1.113"/>
    </reaction>
</comment>
<dbReference type="PANTHER" id="PTHR48073">
    <property type="entry name" value="O-SUCCINYLBENZOATE SYNTHASE-RELATED"/>
    <property type="match status" value="1"/>
</dbReference>
<comment type="similarity">
    <text evidence="4">Belongs to the mandelate racemase/muconate lactonizing enzyme family. MenC type 1 subfamily.</text>
</comment>
<feature type="binding site" evidence="4">
    <location>
        <position position="179"/>
    </location>
    <ligand>
        <name>Mg(2+)</name>
        <dbReference type="ChEBI" id="CHEBI:18420"/>
    </ligand>
</feature>
<keyword evidence="7" id="KW-1185">Reference proteome</keyword>
<comment type="caution">
    <text evidence="6">The sequence shown here is derived from an EMBL/GenBank/DDBJ whole genome shotgun (WGS) entry which is preliminary data.</text>
</comment>
<comment type="pathway">
    <text evidence="4">Quinol/quinone metabolism; menaquinone biosynthesis.</text>
</comment>
<keyword evidence="4" id="KW-0474">Menaquinone biosynthesis</keyword>
<dbReference type="Pfam" id="PF13378">
    <property type="entry name" value="MR_MLE_C"/>
    <property type="match status" value="1"/>
</dbReference>
<organism evidence="6 7">
    <name type="scientific">Kineococcus endophyticus</name>
    <dbReference type="NCBI Taxonomy" id="1181883"/>
    <lineage>
        <taxon>Bacteria</taxon>
        <taxon>Bacillati</taxon>
        <taxon>Actinomycetota</taxon>
        <taxon>Actinomycetes</taxon>
        <taxon>Kineosporiales</taxon>
        <taxon>Kineosporiaceae</taxon>
        <taxon>Kineococcus</taxon>
    </lineage>
</organism>
<dbReference type="InterPro" id="IPR036849">
    <property type="entry name" value="Enolase-like_C_sf"/>
</dbReference>
<keyword evidence="2 4" id="KW-0460">Magnesium</keyword>
<reference evidence="6 7" key="1">
    <citation type="submission" date="2024-07" db="EMBL/GenBank/DDBJ databases">
        <authorList>
            <person name="Thanompreechachai J."/>
            <person name="Duangmal K."/>
        </authorList>
    </citation>
    <scope>NUCLEOTIDE SEQUENCE [LARGE SCALE GENOMIC DNA]</scope>
    <source>
        <strain evidence="6 7">KCTC 19886</strain>
    </source>
</reference>
<evidence type="ECO:0000256" key="4">
    <source>
        <dbReference type="HAMAP-Rule" id="MF_00470"/>
    </source>
</evidence>
<dbReference type="CDD" id="cd03320">
    <property type="entry name" value="OSBS"/>
    <property type="match status" value="1"/>
</dbReference>
<feature type="binding site" evidence="4">
    <location>
        <position position="207"/>
    </location>
    <ligand>
        <name>Mg(2+)</name>
        <dbReference type="ChEBI" id="CHEBI:18420"/>
    </ligand>
</feature>
<dbReference type="GO" id="GO:0043748">
    <property type="term" value="F:O-succinylbenzoate synthase activity"/>
    <property type="evidence" value="ECO:0007669"/>
    <property type="project" value="UniProtKB-EC"/>
</dbReference>
<dbReference type="PANTHER" id="PTHR48073:SF2">
    <property type="entry name" value="O-SUCCINYLBENZOATE SYNTHASE"/>
    <property type="match status" value="1"/>
</dbReference>
<feature type="active site" description="Proton donor" evidence="4">
    <location>
        <position position="118"/>
    </location>
</feature>
<keyword evidence="1 4" id="KW-0479">Metal-binding</keyword>
<dbReference type="SFLD" id="SFLDG00180">
    <property type="entry name" value="muconate_cycloisomerase"/>
    <property type="match status" value="1"/>
</dbReference>
<dbReference type="Proteomes" id="UP001555826">
    <property type="component" value="Unassembled WGS sequence"/>
</dbReference>
<evidence type="ECO:0000256" key="2">
    <source>
        <dbReference type="ARBA" id="ARBA00022842"/>
    </source>
</evidence>
<dbReference type="SUPFAM" id="SSF51604">
    <property type="entry name" value="Enolase C-terminal domain-like"/>
    <property type="match status" value="1"/>
</dbReference>
<evidence type="ECO:0000313" key="6">
    <source>
        <dbReference type="EMBL" id="MEW9264147.1"/>
    </source>
</evidence>
<dbReference type="Pfam" id="PF18374">
    <property type="entry name" value="Enolase_like_N"/>
    <property type="match status" value="1"/>
</dbReference>